<dbReference type="SUPFAM" id="SSF49503">
    <property type="entry name" value="Cupredoxins"/>
    <property type="match status" value="1"/>
</dbReference>
<dbReference type="Gene3D" id="2.60.40.420">
    <property type="entry name" value="Cupredoxins - blue copper proteins"/>
    <property type="match status" value="1"/>
</dbReference>
<evidence type="ECO:0000313" key="2">
    <source>
        <dbReference type="EMBL" id="KKS55883.1"/>
    </source>
</evidence>
<dbReference type="InterPro" id="IPR008972">
    <property type="entry name" value="Cupredoxin"/>
</dbReference>
<feature type="domain" description="EfeO-type cupredoxin-like" evidence="1">
    <location>
        <begin position="4"/>
        <end position="80"/>
    </location>
</feature>
<organism evidence="2 3">
    <name type="scientific">Candidatus Magasanikbacteria bacterium GW2011_GWA2_42_32</name>
    <dbReference type="NCBI Taxonomy" id="1619039"/>
    <lineage>
        <taxon>Bacteria</taxon>
        <taxon>Candidatus Magasanikiibacteriota</taxon>
    </lineage>
</organism>
<comment type="caution">
    <text evidence="2">The sequence shown here is derived from an EMBL/GenBank/DDBJ whole genome shotgun (WGS) entry which is preliminary data.</text>
</comment>
<dbReference type="Proteomes" id="UP000034837">
    <property type="component" value="Unassembled WGS sequence"/>
</dbReference>
<accession>A0A0G1D1N4</accession>
<proteinExistence type="predicted"/>
<name>A0A0G1D1N4_9BACT</name>
<protein>
    <submittedName>
        <fullName evidence="2">Cytochrome c oxidase subunit II</fullName>
    </submittedName>
</protein>
<dbReference type="EMBL" id="LCDO01000020">
    <property type="protein sequence ID" value="KKS55883.1"/>
    <property type="molecule type" value="Genomic_DNA"/>
</dbReference>
<evidence type="ECO:0000259" key="1">
    <source>
        <dbReference type="Pfam" id="PF13473"/>
    </source>
</evidence>
<gene>
    <name evidence="2" type="ORF">UV20_C0020G0010</name>
</gene>
<dbReference type="AlphaFoldDB" id="A0A0G1D1N4"/>
<dbReference type="Pfam" id="PF13473">
    <property type="entry name" value="Cupredoxin_1"/>
    <property type="match status" value="1"/>
</dbReference>
<sequence length="95" mass="10893">MIKTNVVEITMDAGNYFFTPNKVIVKVGDTVKFKITNKKGFHNFKIDDLGIFSELPLKKEKTVEFVVPKKGEFEYYCAVGNHRELGMFGILEVKE</sequence>
<dbReference type="InterPro" id="IPR028096">
    <property type="entry name" value="EfeO_Cupredoxin"/>
</dbReference>
<evidence type="ECO:0000313" key="3">
    <source>
        <dbReference type="Proteomes" id="UP000034837"/>
    </source>
</evidence>
<reference evidence="2 3" key="1">
    <citation type="journal article" date="2015" name="Nature">
        <title>rRNA introns, odd ribosomes, and small enigmatic genomes across a large radiation of phyla.</title>
        <authorList>
            <person name="Brown C.T."/>
            <person name="Hug L.A."/>
            <person name="Thomas B.C."/>
            <person name="Sharon I."/>
            <person name="Castelle C.J."/>
            <person name="Singh A."/>
            <person name="Wilkins M.J."/>
            <person name="Williams K.H."/>
            <person name="Banfield J.F."/>
        </authorList>
    </citation>
    <scope>NUCLEOTIDE SEQUENCE [LARGE SCALE GENOMIC DNA]</scope>
</reference>